<evidence type="ECO:0000256" key="10">
    <source>
        <dbReference type="ARBA" id="ARBA00022840"/>
    </source>
</evidence>
<comment type="subcellular location">
    <subcellularLocation>
        <location evidence="2">Cell membrane</location>
        <topology evidence="2">Multi-pass membrane protein</topology>
    </subcellularLocation>
</comment>
<dbReference type="InterPro" id="IPR003594">
    <property type="entry name" value="HATPase_dom"/>
</dbReference>
<keyword evidence="5" id="KW-0597">Phosphoprotein</keyword>
<dbReference type="Gene3D" id="1.10.287.130">
    <property type="match status" value="1"/>
</dbReference>
<evidence type="ECO:0000256" key="13">
    <source>
        <dbReference type="ARBA" id="ARBA00023136"/>
    </source>
</evidence>
<evidence type="ECO:0000256" key="12">
    <source>
        <dbReference type="ARBA" id="ARBA00023012"/>
    </source>
</evidence>
<feature type="transmembrane region" description="Helical" evidence="15">
    <location>
        <begin position="12"/>
        <end position="40"/>
    </location>
</feature>
<evidence type="ECO:0000256" key="14">
    <source>
        <dbReference type="SAM" id="MobiDB-lite"/>
    </source>
</evidence>
<evidence type="ECO:0000256" key="6">
    <source>
        <dbReference type="ARBA" id="ARBA00022679"/>
    </source>
</evidence>
<proteinExistence type="predicted"/>
<comment type="caution">
    <text evidence="17">The sequence shown here is derived from an EMBL/GenBank/DDBJ whole genome shotgun (WGS) entry which is preliminary data.</text>
</comment>
<keyword evidence="13 15" id="KW-0472">Membrane</keyword>
<keyword evidence="4" id="KW-1003">Cell membrane</keyword>
<dbReference type="SMART" id="SM00387">
    <property type="entry name" value="HATPase_c"/>
    <property type="match status" value="1"/>
</dbReference>
<dbReference type="GO" id="GO:0005524">
    <property type="term" value="F:ATP binding"/>
    <property type="evidence" value="ECO:0007669"/>
    <property type="project" value="UniProtKB-KW"/>
</dbReference>
<dbReference type="PROSITE" id="PS50109">
    <property type="entry name" value="HIS_KIN"/>
    <property type="match status" value="1"/>
</dbReference>
<dbReference type="CDD" id="cd00082">
    <property type="entry name" value="HisKA"/>
    <property type="match status" value="1"/>
</dbReference>
<evidence type="ECO:0000256" key="7">
    <source>
        <dbReference type="ARBA" id="ARBA00022692"/>
    </source>
</evidence>
<dbReference type="AlphaFoldDB" id="A0A923I840"/>
<keyword evidence="8" id="KW-0547">Nucleotide-binding</keyword>
<evidence type="ECO:0000256" key="8">
    <source>
        <dbReference type="ARBA" id="ARBA00022741"/>
    </source>
</evidence>
<sequence>MEKHPGEKLSGGLPLLFSLFLGLTLLAHAVVMAVFGGGWYGLTDWAYLRGDLSRSPAYADAVANLYRTVAITAAGAGDAVGKPTETVSDDLELQQQDENGIRKNIVAASSEAALAEDSGAENFEEQQESAFWPAAEETGDSAAQARAAMRDWLSHILSADGQNGGQRLGIAVQGADGSLQKDYPVTVPFDEETGQPVVPAGWRLEVYWDGESLTAANEKILEAYQNTAWAIRPLEQNMAGLRIALITRSWDAGDGIYTSWYFGNDALYYASYTASNEHAASLLVLGELAVGLPMVLLPLVLRRRRRAGAAAFARFTGWFLAEFKLLCAALDLAVVYWLARAALYEVGGSLVNLATLSAIGGFLLVVPFCVLLTDLLYNGAAVFHNNLWNLTRRAVHALTSRSGLEKSLMTRAWAAAAPAILGCAGFCMIPLAGLSGWYGGGEMLLGLVLCLLLIALGGILLLWLCGRAFRTMGAYARQVGDLAEGRPAQPLPLKPGDTFAAAERDLMNLQEGVRRAVDQAVAVQLQAERVQLQSERMKVELIANVSHDLKTPLTSVVNYADLLCEEPLQAPADHYAQVLREKAYRLKTMVQDVFDVSKAASGALPLQPELIDLSRLIGQTLADMDEKIAASGLEFKVNLAAEVLVFADGAKLYRVFQNLLDNALKYAMPASRVYVDVARQEGQAAVRVRNVSARALDIPPEELVERFVRGDASRTDGGSGLGLSIAKTFTEACGGAFELRFDADLVTAAVRLPLAPEDGEKKKKDRPGPEAAAREEAACPAADPEDCPGPAEQDCPGPAAQEGDNAKAPPPKCGDGAAETSGQPSAPDAAQAEGAQP</sequence>
<dbReference type="Gene3D" id="3.30.565.10">
    <property type="entry name" value="Histidine kinase-like ATPase, C-terminal domain"/>
    <property type="match status" value="1"/>
</dbReference>
<name>A0A923I840_9FIRM</name>
<dbReference type="SUPFAM" id="SSF47384">
    <property type="entry name" value="Homodimeric domain of signal transducing histidine kinase"/>
    <property type="match status" value="1"/>
</dbReference>
<evidence type="ECO:0000259" key="16">
    <source>
        <dbReference type="PROSITE" id="PS50109"/>
    </source>
</evidence>
<keyword evidence="11 15" id="KW-1133">Transmembrane helix</keyword>
<dbReference type="Pfam" id="PF02518">
    <property type="entry name" value="HATPase_c"/>
    <property type="match status" value="1"/>
</dbReference>
<organism evidence="17 18">
    <name type="scientific">Anaerofilum hominis</name>
    <dbReference type="NCBI Taxonomy" id="2763016"/>
    <lineage>
        <taxon>Bacteria</taxon>
        <taxon>Bacillati</taxon>
        <taxon>Bacillota</taxon>
        <taxon>Clostridia</taxon>
        <taxon>Eubacteriales</taxon>
        <taxon>Oscillospiraceae</taxon>
        <taxon>Anaerofilum</taxon>
    </lineage>
</organism>
<keyword evidence="7 15" id="KW-0812">Transmembrane</keyword>
<dbReference type="InterPro" id="IPR050398">
    <property type="entry name" value="HssS/ArlS-like"/>
</dbReference>
<dbReference type="Pfam" id="PF00512">
    <property type="entry name" value="HisKA"/>
    <property type="match status" value="1"/>
</dbReference>
<evidence type="ECO:0000313" key="18">
    <source>
        <dbReference type="Proteomes" id="UP000659630"/>
    </source>
</evidence>
<evidence type="ECO:0000256" key="5">
    <source>
        <dbReference type="ARBA" id="ARBA00022553"/>
    </source>
</evidence>
<feature type="region of interest" description="Disordered" evidence="14">
    <location>
        <begin position="757"/>
        <end position="837"/>
    </location>
</feature>
<evidence type="ECO:0000256" key="1">
    <source>
        <dbReference type="ARBA" id="ARBA00000085"/>
    </source>
</evidence>
<reference evidence="17" key="1">
    <citation type="submission" date="2020-08" db="EMBL/GenBank/DDBJ databases">
        <title>Genome public.</title>
        <authorList>
            <person name="Liu C."/>
            <person name="Sun Q."/>
        </authorList>
    </citation>
    <scope>NUCLEOTIDE SEQUENCE</scope>
    <source>
        <strain evidence="17">BX8</strain>
    </source>
</reference>
<feature type="domain" description="Histidine kinase" evidence="16">
    <location>
        <begin position="544"/>
        <end position="756"/>
    </location>
</feature>
<feature type="transmembrane region" description="Helical" evidence="15">
    <location>
        <begin position="279"/>
        <end position="300"/>
    </location>
</feature>
<dbReference type="PANTHER" id="PTHR45528">
    <property type="entry name" value="SENSOR HISTIDINE KINASE CPXA"/>
    <property type="match status" value="1"/>
</dbReference>
<accession>A0A923I840</accession>
<feature type="compositionally biased region" description="Basic and acidic residues" evidence="14">
    <location>
        <begin position="758"/>
        <end position="777"/>
    </location>
</feature>
<keyword evidence="12" id="KW-0902">Two-component regulatory system</keyword>
<protein>
    <recommendedName>
        <fullName evidence="3">histidine kinase</fullName>
        <ecNumber evidence="3">2.7.13.3</ecNumber>
    </recommendedName>
</protein>
<dbReference type="InterPro" id="IPR036890">
    <property type="entry name" value="HATPase_C_sf"/>
</dbReference>
<dbReference type="EC" id="2.7.13.3" evidence="3"/>
<keyword evidence="18" id="KW-1185">Reference proteome</keyword>
<dbReference type="InterPro" id="IPR005467">
    <property type="entry name" value="His_kinase_dom"/>
</dbReference>
<dbReference type="RefSeq" id="WP_186886886.1">
    <property type="nucleotide sequence ID" value="NZ_JACONZ010000001.1"/>
</dbReference>
<comment type="catalytic activity">
    <reaction evidence="1">
        <text>ATP + protein L-histidine = ADP + protein N-phospho-L-histidine.</text>
        <dbReference type="EC" id="2.7.13.3"/>
    </reaction>
</comment>
<feature type="transmembrane region" description="Helical" evidence="15">
    <location>
        <begin position="312"/>
        <end position="339"/>
    </location>
</feature>
<feature type="transmembrane region" description="Helical" evidence="15">
    <location>
        <begin position="444"/>
        <end position="465"/>
    </location>
</feature>
<dbReference type="EMBL" id="JACONZ010000001">
    <property type="protein sequence ID" value="MBC5580541.1"/>
    <property type="molecule type" value="Genomic_DNA"/>
</dbReference>
<keyword evidence="9 17" id="KW-0418">Kinase</keyword>
<evidence type="ECO:0000313" key="17">
    <source>
        <dbReference type="EMBL" id="MBC5580541.1"/>
    </source>
</evidence>
<evidence type="ECO:0000256" key="9">
    <source>
        <dbReference type="ARBA" id="ARBA00022777"/>
    </source>
</evidence>
<feature type="transmembrane region" description="Helical" evidence="15">
    <location>
        <begin position="412"/>
        <end position="438"/>
    </location>
</feature>
<keyword evidence="6" id="KW-0808">Transferase</keyword>
<dbReference type="GO" id="GO:0005886">
    <property type="term" value="C:plasma membrane"/>
    <property type="evidence" value="ECO:0007669"/>
    <property type="project" value="UniProtKB-SubCell"/>
</dbReference>
<dbReference type="PANTHER" id="PTHR45528:SF1">
    <property type="entry name" value="SENSOR HISTIDINE KINASE CPXA"/>
    <property type="match status" value="1"/>
</dbReference>
<dbReference type="InterPro" id="IPR003661">
    <property type="entry name" value="HisK_dim/P_dom"/>
</dbReference>
<evidence type="ECO:0000256" key="4">
    <source>
        <dbReference type="ARBA" id="ARBA00022475"/>
    </source>
</evidence>
<feature type="transmembrane region" description="Helical" evidence="15">
    <location>
        <begin position="359"/>
        <end position="383"/>
    </location>
</feature>
<evidence type="ECO:0000256" key="15">
    <source>
        <dbReference type="SAM" id="Phobius"/>
    </source>
</evidence>
<dbReference type="GO" id="GO:0000155">
    <property type="term" value="F:phosphorelay sensor kinase activity"/>
    <property type="evidence" value="ECO:0007669"/>
    <property type="project" value="InterPro"/>
</dbReference>
<feature type="compositionally biased region" description="Low complexity" evidence="14">
    <location>
        <begin position="778"/>
        <end position="792"/>
    </location>
</feature>
<evidence type="ECO:0000256" key="2">
    <source>
        <dbReference type="ARBA" id="ARBA00004651"/>
    </source>
</evidence>
<dbReference type="InterPro" id="IPR036097">
    <property type="entry name" value="HisK_dim/P_sf"/>
</dbReference>
<dbReference type="SUPFAM" id="SSF55874">
    <property type="entry name" value="ATPase domain of HSP90 chaperone/DNA topoisomerase II/histidine kinase"/>
    <property type="match status" value="1"/>
</dbReference>
<evidence type="ECO:0000256" key="3">
    <source>
        <dbReference type="ARBA" id="ARBA00012438"/>
    </source>
</evidence>
<dbReference type="SMART" id="SM00388">
    <property type="entry name" value="HisKA"/>
    <property type="match status" value="1"/>
</dbReference>
<keyword evidence="10" id="KW-0067">ATP-binding</keyword>
<evidence type="ECO:0000256" key="11">
    <source>
        <dbReference type="ARBA" id="ARBA00022989"/>
    </source>
</evidence>
<dbReference type="Proteomes" id="UP000659630">
    <property type="component" value="Unassembled WGS sequence"/>
</dbReference>
<gene>
    <name evidence="17" type="ORF">H8S23_03380</name>
</gene>